<dbReference type="RefSeq" id="XP_022714570.1">
    <property type="nucleotide sequence ID" value="XM_022858835.1"/>
</dbReference>
<proteinExistence type="predicted"/>
<dbReference type="InterPro" id="IPR016039">
    <property type="entry name" value="Thiolase-like"/>
</dbReference>
<dbReference type="GO" id="GO:0004315">
    <property type="term" value="F:3-oxoacyl-[acyl-carrier-protein] synthase activity"/>
    <property type="evidence" value="ECO:0007669"/>
    <property type="project" value="UniProtKB-EC"/>
</dbReference>
<dbReference type="GeneID" id="111274213"/>
<organism evidence="3 4">
    <name type="scientific">Durio zibethinus</name>
    <name type="common">Durian</name>
    <dbReference type="NCBI Taxonomy" id="66656"/>
    <lineage>
        <taxon>Eukaryota</taxon>
        <taxon>Viridiplantae</taxon>
        <taxon>Streptophyta</taxon>
        <taxon>Embryophyta</taxon>
        <taxon>Tracheophyta</taxon>
        <taxon>Spermatophyta</taxon>
        <taxon>Magnoliopsida</taxon>
        <taxon>eudicotyledons</taxon>
        <taxon>Gunneridae</taxon>
        <taxon>Pentapetalae</taxon>
        <taxon>rosids</taxon>
        <taxon>malvids</taxon>
        <taxon>Malvales</taxon>
        <taxon>Malvaceae</taxon>
        <taxon>Helicteroideae</taxon>
        <taxon>Durio</taxon>
    </lineage>
</organism>
<dbReference type="PANTHER" id="PTHR11712">
    <property type="entry name" value="POLYKETIDE SYNTHASE-RELATED"/>
    <property type="match status" value="1"/>
</dbReference>
<dbReference type="GO" id="GO:0005739">
    <property type="term" value="C:mitochondrion"/>
    <property type="evidence" value="ECO:0007669"/>
    <property type="project" value="TreeGrafter"/>
</dbReference>
<sequence length="150" mass="16633">MESLENAMKRGAPIIAEYLGGAINCDSYHITDPRADGIGVSSCIGRCLGVSPEEVILSSFSPNSLVIRWSNVIIVAIESSQILNISHFPFYVGFFLFTSIDSSASICFLKNKFNSSCYFCFMENLDDLGFNLSEIIENRPDDYFSSHCLD</sequence>
<dbReference type="PANTHER" id="PTHR11712:SF336">
    <property type="entry name" value="3-OXOACYL-[ACYL-CARRIER-PROTEIN] SYNTHASE, MITOCHONDRIAL"/>
    <property type="match status" value="1"/>
</dbReference>
<dbReference type="GO" id="GO:0006633">
    <property type="term" value="P:fatty acid biosynthetic process"/>
    <property type="evidence" value="ECO:0007669"/>
    <property type="project" value="TreeGrafter"/>
</dbReference>
<reference evidence="4" key="1">
    <citation type="submission" date="2025-08" db="UniProtKB">
        <authorList>
            <consortium name="RefSeq"/>
        </authorList>
    </citation>
    <scope>IDENTIFICATION</scope>
    <source>
        <tissue evidence="4">Fruit stalk</tissue>
    </source>
</reference>
<evidence type="ECO:0000313" key="3">
    <source>
        <dbReference type="Proteomes" id="UP000515121"/>
    </source>
</evidence>
<dbReference type="InterPro" id="IPR000794">
    <property type="entry name" value="Beta-ketoacyl_synthase"/>
</dbReference>
<name>A0A6P5WEU8_DURZI</name>
<evidence type="ECO:0000256" key="1">
    <source>
        <dbReference type="ARBA" id="ARBA00013191"/>
    </source>
</evidence>
<keyword evidence="2" id="KW-0808">Transferase</keyword>
<dbReference type="Proteomes" id="UP000515121">
    <property type="component" value="Unplaced"/>
</dbReference>
<dbReference type="EC" id="2.3.1.41" evidence="1"/>
<dbReference type="SUPFAM" id="SSF53901">
    <property type="entry name" value="Thiolase-like"/>
    <property type="match status" value="1"/>
</dbReference>
<dbReference type="KEGG" id="dzi:111274213"/>
<gene>
    <name evidence="4" type="primary">LOC111274213</name>
</gene>
<accession>A0A6P5WEU8</accession>
<protein>
    <recommendedName>
        <fullName evidence="1">beta-ketoacyl-[acyl-carrier-protein] synthase I</fullName>
        <ecNumber evidence="1">2.3.1.41</ecNumber>
    </recommendedName>
</protein>
<evidence type="ECO:0000313" key="4">
    <source>
        <dbReference type="RefSeq" id="XP_022714570.1"/>
    </source>
</evidence>
<evidence type="ECO:0000256" key="2">
    <source>
        <dbReference type="ARBA" id="ARBA00022679"/>
    </source>
</evidence>
<keyword evidence="3" id="KW-1185">Reference proteome</keyword>
<dbReference type="OrthoDB" id="5334845at2759"/>
<dbReference type="AlphaFoldDB" id="A0A6P5WEU8"/>